<protein>
    <submittedName>
        <fullName evidence="1">Uncharacterized protein</fullName>
    </submittedName>
</protein>
<organism evidence="1 2">
    <name type="scientific">Ameca splendens</name>
    <dbReference type="NCBI Taxonomy" id="208324"/>
    <lineage>
        <taxon>Eukaryota</taxon>
        <taxon>Metazoa</taxon>
        <taxon>Chordata</taxon>
        <taxon>Craniata</taxon>
        <taxon>Vertebrata</taxon>
        <taxon>Euteleostomi</taxon>
        <taxon>Actinopterygii</taxon>
        <taxon>Neopterygii</taxon>
        <taxon>Teleostei</taxon>
        <taxon>Neoteleostei</taxon>
        <taxon>Acanthomorphata</taxon>
        <taxon>Ovalentaria</taxon>
        <taxon>Atherinomorphae</taxon>
        <taxon>Cyprinodontiformes</taxon>
        <taxon>Goodeidae</taxon>
        <taxon>Ameca</taxon>
    </lineage>
</organism>
<dbReference type="EMBL" id="JAHRIP010086921">
    <property type="protein sequence ID" value="MEQ2315610.1"/>
    <property type="molecule type" value="Genomic_DNA"/>
</dbReference>
<comment type="caution">
    <text evidence="1">The sequence shown here is derived from an EMBL/GenBank/DDBJ whole genome shotgun (WGS) entry which is preliminary data.</text>
</comment>
<keyword evidence="2" id="KW-1185">Reference proteome</keyword>
<accession>A0ABV1AB59</accession>
<name>A0ABV1AB59_9TELE</name>
<reference evidence="1 2" key="1">
    <citation type="submission" date="2021-06" db="EMBL/GenBank/DDBJ databases">
        <authorList>
            <person name="Palmer J.M."/>
        </authorList>
    </citation>
    <scope>NUCLEOTIDE SEQUENCE [LARGE SCALE GENOMIC DNA]</scope>
    <source>
        <strain evidence="1 2">AS_MEX2019</strain>
        <tissue evidence="1">Muscle</tissue>
    </source>
</reference>
<sequence length="120" mass="13044">MAASRQSYVTAKAADCMSKGHKSLREVSSAAFSHVWNGNPSSLLHAHIQTRDDPIKAETEAGSVRLNLYGSVCCALRSSECAKAKPYDDILGKSVSVRLETQEALRINFDSKTTNSPEGW</sequence>
<gene>
    <name evidence="1" type="ORF">AMECASPLE_024167</name>
</gene>
<evidence type="ECO:0000313" key="1">
    <source>
        <dbReference type="EMBL" id="MEQ2315610.1"/>
    </source>
</evidence>
<evidence type="ECO:0000313" key="2">
    <source>
        <dbReference type="Proteomes" id="UP001469553"/>
    </source>
</evidence>
<dbReference type="Proteomes" id="UP001469553">
    <property type="component" value="Unassembled WGS sequence"/>
</dbReference>
<proteinExistence type="predicted"/>